<evidence type="ECO:0000256" key="6">
    <source>
        <dbReference type="ARBA" id="ARBA00023210"/>
    </source>
</evidence>
<reference evidence="9 10" key="1">
    <citation type="submission" date="2020-08" db="EMBL/GenBank/DDBJ databases">
        <title>Genome sequence of Erysipelothrix inopinata DSM 15511T.</title>
        <authorList>
            <person name="Hyun D.-W."/>
            <person name="Bae J.-W."/>
        </authorList>
    </citation>
    <scope>NUCLEOTIDE SEQUENCE [LARGE SCALE GENOMIC DNA]</scope>
    <source>
        <strain evidence="9 10">DSM 15511</strain>
    </source>
</reference>
<evidence type="ECO:0000256" key="7">
    <source>
        <dbReference type="ARBA" id="ARBA00023306"/>
    </source>
</evidence>
<dbReference type="Pfam" id="PF17762">
    <property type="entry name" value="HTH_ParB"/>
    <property type="match status" value="1"/>
</dbReference>
<dbReference type="PANTHER" id="PTHR33375:SF8">
    <property type="entry name" value="NUCLEOID OCCLUSION PROTEIN"/>
    <property type="match status" value="1"/>
</dbReference>
<dbReference type="RefSeq" id="WP_187534507.1">
    <property type="nucleotide sequence ID" value="NZ_CBCSHU010000001.1"/>
</dbReference>
<dbReference type="CDD" id="cd16393">
    <property type="entry name" value="SPO0J_N"/>
    <property type="match status" value="1"/>
</dbReference>
<dbReference type="NCBIfam" id="TIGR04285">
    <property type="entry name" value="nucleoid_noc"/>
    <property type="match status" value="1"/>
</dbReference>
<dbReference type="KEGG" id="eio:H9L01_02760"/>
<name>A0A7G9S0D0_9FIRM</name>
<dbReference type="InterPro" id="IPR050336">
    <property type="entry name" value="Chromosome_partition/occlusion"/>
</dbReference>
<comment type="subcellular location">
    <subcellularLocation>
        <location evidence="1">Cytoplasm</location>
        <location evidence="1">Nucleoid</location>
    </subcellularLocation>
</comment>
<dbReference type="InterPro" id="IPR003115">
    <property type="entry name" value="ParB_N"/>
</dbReference>
<dbReference type="GO" id="GO:0000917">
    <property type="term" value="P:division septum assembly"/>
    <property type="evidence" value="ECO:0007669"/>
    <property type="project" value="UniProtKB-KW"/>
</dbReference>
<organism evidence="9 10">
    <name type="scientific">Erysipelothrix inopinata</name>
    <dbReference type="NCBI Taxonomy" id="225084"/>
    <lineage>
        <taxon>Bacteria</taxon>
        <taxon>Bacillati</taxon>
        <taxon>Bacillota</taxon>
        <taxon>Erysipelotrichia</taxon>
        <taxon>Erysipelotrichales</taxon>
        <taxon>Erysipelotrichaceae</taxon>
        <taxon>Erysipelothrix</taxon>
    </lineage>
</organism>
<gene>
    <name evidence="9" type="primary">noc</name>
    <name evidence="9" type="ORF">H9L01_02760</name>
</gene>
<dbReference type="SMART" id="SM00470">
    <property type="entry name" value="ParB"/>
    <property type="match status" value="1"/>
</dbReference>
<keyword evidence="3" id="KW-0963">Cytoplasm</keyword>
<dbReference type="GO" id="GO:0009295">
    <property type="term" value="C:nucleoid"/>
    <property type="evidence" value="ECO:0007669"/>
    <property type="project" value="UniProtKB-SubCell"/>
</dbReference>
<evidence type="ECO:0000313" key="10">
    <source>
        <dbReference type="Proteomes" id="UP000515928"/>
    </source>
</evidence>
<proteinExistence type="inferred from homology"/>
<feature type="domain" description="ParB-like N-terminal" evidence="8">
    <location>
        <begin position="5"/>
        <end position="94"/>
    </location>
</feature>
<evidence type="ECO:0000256" key="2">
    <source>
        <dbReference type="ARBA" id="ARBA00006295"/>
    </source>
</evidence>
<dbReference type="Gene3D" id="3.90.1530.30">
    <property type="match status" value="1"/>
</dbReference>
<dbReference type="SUPFAM" id="SSF110849">
    <property type="entry name" value="ParB/Sulfiredoxin"/>
    <property type="match status" value="1"/>
</dbReference>
<dbReference type="AlphaFoldDB" id="A0A7G9S0D0"/>
<dbReference type="GO" id="GO:0007059">
    <property type="term" value="P:chromosome segregation"/>
    <property type="evidence" value="ECO:0007669"/>
    <property type="project" value="TreeGrafter"/>
</dbReference>
<dbReference type="EMBL" id="CP060715">
    <property type="protein sequence ID" value="QNN61305.1"/>
    <property type="molecule type" value="Genomic_DNA"/>
</dbReference>
<protein>
    <submittedName>
        <fullName evidence="9">Nucleoid occlusion protein</fullName>
    </submittedName>
</protein>
<sequence>MIERINIPIEKIKPNRYQPRTVFDEENLLELAQSIQENGLIQPVVVRQVDDYYEIIAGERRYRAMMMSGYLEIPCILSDIDDEKSATVALIENIQREDLSVVEEAKAYRDILRIQGITQKELAKRVGKSQSGIANKIRLLELPDPVLSALGERKITERHARALIGLENQKTEEILDEILDKKLNVQQTETLVNKPKKKKTVVRGISQHIKIGINTIKQSIGMIEKTGIKVNHNMEETEDEVIITIRFPK</sequence>
<dbReference type="InterPro" id="IPR004437">
    <property type="entry name" value="ParB/RepB/Spo0J"/>
</dbReference>
<dbReference type="FunFam" id="3.90.1530.30:FF:000001">
    <property type="entry name" value="Chromosome partitioning protein ParB"/>
    <property type="match status" value="1"/>
</dbReference>
<dbReference type="Gene3D" id="1.10.10.2830">
    <property type="match status" value="1"/>
</dbReference>
<dbReference type="Proteomes" id="UP000515928">
    <property type="component" value="Chromosome"/>
</dbReference>
<dbReference type="InterPro" id="IPR023705">
    <property type="entry name" value="Nucleoid_occlusion_protein"/>
</dbReference>
<comment type="similarity">
    <text evidence="2">Belongs to the ParB family.</text>
</comment>
<dbReference type="InterPro" id="IPR036086">
    <property type="entry name" value="ParB/Sulfiredoxin_sf"/>
</dbReference>
<evidence type="ECO:0000256" key="3">
    <source>
        <dbReference type="ARBA" id="ARBA00022490"/>
    </source>
</evidence>
<evidence type="ECO:0000256" key="4">
    <source>
        <dbReference type="ARBA" id="ARBA00022618"/>
    </source>
</evidence>
<dbReference type="GO" id="GO:0045881">
    <property type="term" value="P:positive regulation of sporulation resulting in formation of a cellular spore"/>
    <property type="evidence" value="ECO:0007669"/>
    <property type="project" value="TreeGrafter"/>
</dbReference>
<evidence type="ECO:0000256" key="1">
    <source>
        <dbReference type="ARBA" id="ARBA00004453"/>
    </source>
</evidence>
<evidence type="ECO:0000256" key="5">
    <source>
        <dbReference type="ARBA" id="ARBA00023125"/>
    </source>
</evidence>
<accession>A0A7G9S0D0</accession>
<dbReference type="FunFam" id="1.10.10.2830:FF:000001">
    <property type="entry name" value="Chromosome partitioning protein ParB"/>
    <property type="match status" value="1"/>
</dbReference>
<dbReference type="InterPro" id="IPR041468">
    <property type="entry name" value="HTH_ParB/Spo0J"/>
</dbReference>
<dbReference type="GO" id="GO:0003677">
    <property type="term" value="F:DNA binding"/>
    <property type="evidence" value="ECO:0007669"/>
    <property type="project" value="UniProtKB-KW"/>
</dbReference>
<dbReference type="NCBIfam" id="TIGR00180">
    <property type="entry name" value="parB_part"/>
    <property type="match status" value="1"/>
</dbReference>
<evidence type="ECO:0000259" key="8">
    <source>
        <dbReference type="SMART" id="SM00470"/>
    </source>
</evidence>
<evidence type="ECO:0000313" key="9">
    <source>
        <dbReference type="EMBL" id="QNN61305.1"/>
    </source>
</evidence>
<keyword evidence="10" id="KW-1185">Reference proteome</keyword>
<keyword evidence="7" id="KW-0131">Cell cycle</keyword>
<dbReference type="Pfam" id="PF02195">
    <property type="entry name" value="ParB_N"/>
    <property type="match status" value="1"/>
</dbReference>
<keyword evidence="5" id="KW-0238">DNA-binding</keyword>
<dbReference type="PANTHER" id="PTHR33375">
    <property type="entry name" value="CHROMOSOME-PARTITIONING PROTEIN PARB-RELATED"/>
    <property type="match status" value="1"/>
</dbReference>
<dbReference type="GO" id="GO:0005694">
    <property type="term" value="C:chromosome"/>
    <property type="evidence" value="ECO:0007669"/>
    <property type="project" value="TreeGrafter"/>
</dbReference>
<keyword evidence="6" id="KW-0717">Septation</keyword>
<keyword evidence="4" id="KW-0132">Cell division</keyword>